<reference evidence="1 2" key="1">
    <citation type="submission" date="2023-01" db="EMBL/GenBank/DDBJ databases">
        <title>Analysis of 21 Apiospora genomes using comparative genomics revels a genus with tremendous synthesis potential of carbohydrate active enzymes and secondary metabolites.</title>
        <authorList>
            <person name="Sorensen T."/>
        </authorList>
    </citation>
    <scope>NUCLEOTIDE SEQUENCE [LARGE SCALE GENOMIC DNA]</scope>
    <source>
        <strain evidence="1 2">CBS 117206</strain>
    </source>
</reference>
<dbReference type="AlphaFoldDB" id="A0AAW0RA30"/>
<keyword evidence="2" id="KW-1185">Reference proteome</keyword>
<sequence length="396" mass="44604">MASVYGGSSLNIAASDSMNAKEGCFLKPVYFCNGFDTAITINGSSDVYGFMRDDTYAKSVLKTRLSNRGWVMQEKILSPRTLHCGRMGMFWECKTTIASEFFPNGLKHHLKARSESLVYKHPVKTLLDSQALECRWWTLCFRYSSCDLTYPGDKLVAISGVAREFQQRNGGLYYAGLWREGIEEQLCWQPLEPQTRPAYRAPSWSWAAVDGVIKFSIQYPPAETLYIRMLSCNVAATPDQFGAVSDGLDTPDDLQASAWAQAAEAYADLGQPKQDFRFCLDCAGEIYARLSTAVYFLPVLQRHGNRRHKSQKGPDGLLMQSVTVQGLVLDGKGLDKGRYRRIGYFDFENAGFEENEYHPFMSLLEISGKQVAEEHCIEVARNSEHPDEKEFVICLV</sequence>
<proteinExistence type="predicted"/>
<protein>
    <submittedName>
        <fullName evidence="1">Heterokaryon incompatibility protein</fullName>
    </submittedName>
</protein>
<evidence type="ECO:0000313" key="2">
    <source>
        <dbReference type="Proteomes" id="UP001392437"/>
    </source>
</evidence>
<accession>A0AAW0RA30</accession>
<dbReference type="Proteomes" id="UP001392437">
    <property type="component" value="Unassembled WGS sequence"/>
</dbReference>
<dbReference type="PANTHER" id="PTHR33112:SF8">
    <property type="entry name" value="HETEROKARYON INCOMPATIBILITY DOMAIN-CONTAINING PROTEIN"/>
    <property type="match status" value="1"/>
</dbReference>
<evidence type="ECO:0000313" key="1">
    <source>
        <dbReference type="EMBL" id="KAK8130626.1"/>
    </source>
</evidence>
<comment type="caution">
    <text evidence="1">The sequence shown here is derived from an EMBL/GenBank/DDBJ whole genome shotgun (WGS) entry which is preliminary data.</text>
</comment>
<dbReference type="PANTHER" id="PTHR33112">
    <property type="entry name" value="DOMAIN PROTEIN, PUTATIVE-RELATED"/>
    <property type="match status" value="1"/>
</dbReference>
<gene>
    <name evidence="1" type="ORF">PG999_003006</name>
</gene>
<organism evidence="1 2">
    <name type="scientific">Apiospora kogelbergensis</name>
    <dbReference type="NCBI Taxonomy" id="1337665"/>
    <lineage>
        <taxon>Eukaryota</taxon>
        <taxon>Fungi</taxon>
        <taxon>Dikarya</taxon>
        <taxon>Ascomycota</taxon>
        <taxon>Pezizomycotina</taxon>
        <taxon>Sordariomycetes</taxon>
        <taxon>Xylariomycetidae</taxon>
        <taxon>Amphisphaeriales</taxon>
        <taxon>Apiosporaceae</taxon>
        <taxon>Apiospora</taxon>
    </lineage>
</organism>
<dbReference type="EMBL" id="JAQQWP010000002">
    <property type="protein sequence ID" value="KAK8130626.1"/>
    <property type="molecule type" value="Genomic_DNA"/>
</dbReference>
<name>A0AAW0RA30_9PEZI</name>